<dbReference type="Proteomes" id="UP000321579">
    <property type="component" value="Unassembled WGS sequence"/>
</dbReference>
<evidence type="ECO:0000313" key="8">
    <source>
        <dbReference type="Proteomes" id="UP000182367"/>
    </source>
</evidence>
<dbReference type="InterPro" id="IPR034660">
    <property type="entry name" value="DinB/YfiT-like"/>
</dbReference>
<dbReference type="OrthoDB" id="9811413at2"/>
<dbReference type="RefSeq" id="WP_066329593.1">
    <property type="nucleotide sequence ID" value="NZ_BJVF01000002.1"/>
</dbReference>
<dbReference type="SUPFAM" id="SSF109854">
    <property type="entry name" value="DinB/YfiT-like putative metalloenzymes"/>
    <property type="match status" value="1"/>
</dbReference>
<dbReference type="PANTHER" id="PTHR37302">
    <property type="entry name" value="SLR1116 PROTEIN"/>
    <property type="match status" value="1"/>
</dbReference>
<dbReference type="EMBL" id="BJVF01000002">
    <property type="protein sequence ID" value="GEL10943.1"/>
    <property type="molecule type" value="Genomic_DNA"/>
</dbReference>
<evidence type="ECO:0000256" key="3">
    <source>
        <dbReference type="PIRSR" id="PIRSR607837-1"/>
    </source>
</evidence>
<dbReference type="Proteomes" id="UP000182367">
    <property type="component" value="Unassembled WGS sequence"/>
</dbReference>
<dbReference type="EMBL" id="FNEO01000002">
    <property type="protein sequence ID" value="SDJ35443.1"/>
    <property type="molecule type" value="Genomic_DNA"/>
</dbReference>
<comment type="caution">
    <text evidence="5">The sequence shown here is derived from an EMBL/GenBank/DDBJ whole genome shotgun (WGS) entry which is preliminary data.</text>
</comment>
<dbReference type="GO" id="GO:0046872">
    <property type="term" value="F:metal ion binding"/>
    <property type="evidence" value="ECO:0007669"/>
    <property type="project" value="UniProtKB-KW"/>
</dbReference>
<evidence type="ECO:0000313" key="4">
    <source>
        <dbReference type="EMBL" id="GEL10943.1"/>
    </source>
</evidence>
<dbReference type="AlphaFoldDB" id="A0A1B9DGF0"/>
<feature type="binding site" evidence="3">
    <location>
        <position position="42"/>
    </location>
    <ligand>
        <name>a divalent metal cation</name>
        <dbReference type="ChEBI" id="CHEBI:60240"/>
    </ligand>
</feature>
<reference evidence="4 9" key="4">
    <citation type="submission" date="2019-07" db="EMBL/GenBank/DDBJ databases">
        <title>Whole genome shotgun sequence of Flavobacterium glycines NBRC 105008.</title>
        <authorList>
            <person name="Hosoyama A."/>
            <person name="Uohara A."/>
            <person name="Ohji S."/>
            <person name="Ichikawa N."/>
        </authorList>
    </citation>
    <scope>NUCLEOTIDE SEQUENCE [LARGE SCALE GENOMIC DNA]</scope>
    <source>
        <strain evidence="4 9">NBRC 105008</strain>
    </source>
</reference>
<protein>
    <submittedName>
        <fullName evidence="5 6">Damage-inducible protein DinB</fullName>
    </submittedName>
</protein>
<dbReference type="EMBL" id="LVEO01000029">
    <property type="protein sequence ID" value="OCB68768.1"/>
    <property type="molecule type" value="Genomic_DNA"/>
</dbReference>
<evidence type="ECO:0000256" key="2">
    <source>
        <dbReference type="ARBA" id="ARBA00022723"/>
    </source>
</evidence>
<dbReference type="InterPro" id="IPR007837">
    <property type="entry name" value="DinB"/>
</dbReference>
<gene>
    <name evidence="5" type="ORF">FBGL_14345</name>
    <name evidence="4" type="ORF">FGL01_16820</name>
    <name evidence="6" type="ORF">SAMN05192550_1981</name>
</gene>
<evidence type="ECO:0000256" key="1">
    <source>
        <dbReference type="ARBA" id="ARBA00008635"/>
    </source>
</evidence>
<keyword evidence="8" id="KW-1185">Reference proteome</keyword>
<dbReference type="Proteomes" id="UP000093226">
    <property type="component" value="Unassembled WGS sequence"/>
</dbReference>
<dbReference type="PANTHER" id="PTHR37302:SF3">
    <property type="entry name" value="DAMAGE-INDUCIBLE PROTEIN DINB"/>
    <property type="match status" value="1"/>
</dbReference>
<reference evidence="6 8" key="3">
    <citation type="submission" date="2016-10" db="EMBL/GenBank/DDBJ databases">
        <authorList>
            <person name="Varghese N."/>
            <person name="Submissions S."/>
        </authorList>
    </citation>
    <scope>NUCLEOTIDE SEQUENCE [LARGE SCALE GENOMIC DNA]</scope>
    <source>
        <strain evidence="6 8">Gm-149</strain>
    </source>
</reference>
<sequence length="150" mass="17717">METTDFFKDAFEYTYHFNQKLIQLFENEKEAIPEKSIQLLNHLINAQQIWNERILGEKPSIAVWEIRSLQTLKHSNQHNYNQSLSILKTIDLSRKIEYKNSTGSSFSNSVQEILFHIINHATYHRAQIATDLKTNGINPINTDYIFYKRK</sequence>
<organism evidence="5 7">
    <name type="scientific">Flavobacterium glycines</name>
    <dbReference type="NCBI Taxonomy" id="551990"/>
    <lineage>
        <taxon>Bacteria</taxon>
        <taxon>Pseudomonadati</taxon>
        <taxon>Bacteroidota</taxon>
        <taxon>Flavobacteriia</taxon>
        <taxon>Flavobacteriales</taxon>
        <taxon>Flavobacteriaceae</taxon>
        <taxon>Flavobacterium</taxon>
    </lineage>
</organism>
<keyword evidence="2 3" id="KW-0479">Metal-binding</keyword>
<dbReference type="Pfam" id="PF05163">
    <property type="entry name" value="DinB"/>
    <property type="match status" value="1"/>
</dbReference>
<evidence type="ECO:0000313" key="9">
    <source>
        <dbReference type="Proteomes" id="UP000321579"/>
    </source>
</evidence>
<reference evidence="5" key="2">
    <citation type="submission" date="2016-03" db="EMBL/GenBank/DDBJ databases">
        <authorList>
            <person name="Ploux O."/>
        </authorList>
    </citation>
    <scope>NUCLEOTIDE SEQUENCE</scope>
    <source>
        <strain evidence="5">NBRC 105008</strain>
    </source>
</reference>
<accession>A0A1B9DGF0</accession>
<feature type="binding site" evidence="3">
    <location>
        <position position="120"/>
    </location>
    <ligand>
        <name>a divalent metal cation</name>
        <dbReference type="ChEBI" id="CHEBI:60240"/>
    </ligand>
</feature>
<evidence type="ECO:0000313" key="6">
    <source>
        <dbReference type="EMBL" id="SDJ35443.1"/>
    </source>
</evidence>
<comment type="similarity">
    <text evidence="1">Belongs to the DinB family.</text>
</comment>
<name>A0A1B9DGF0_9FLAO</name>
<evidence type="ECO:0000313" key="7">
    <source>
        <dbReference type="Proteomes" id="UP000093226"/>
    </source>
</evidence>
<proteinExistence type="inferred from homology"/>
<feature type="binding site" evidence="3">
    <location>
        <position position="124"/>
    </location>
    <ligand>
        <name>a divalent metal cation</name>
        <dbReference type="ChEBI" id="CHEBI:60240"/>
    </ligand>
</feature>
<reference evidence="7" key="1">
    <citation type="submission" date="2016-03" db="EMBL/GenBank/DDBJ databases">
        <title>Draft genome sequence of Paenibacillus glacialis DSM 22343.</title>
        <authorList>
            <person name="Shin S.-K."/>
            <person name="Yi H."/>
        </authorList>
    </citation>
    <scope>NUCLEOTIDE SEQUENCE [LARGE SCALE GENOMIC DNA]</scope>
    <source>
        <strain evidence="7">NBRC 105008</strain>
    </source>
</reference>
<dbReference type="Gene3D" id="1.20.120.450">
    <property type="entry name" value="dinb family like domain"/>
    <property type="match status" value="1"/>
</dbReference>
<evidence type="ECO:0000313" key="5">
    <source>
        <dbReference type="EMBL" id="OCB68768.1"/>
    </source>
</evidence>